<organism evidence="1 2">
    <name type="scientific">Staphylotrichum tortipilum</name>
    <dbReference type="NCBI Taxonomy" id="2831512"/>
    <lineage>
        <taxon>Eukaryota</taxon>
        <taxon>Fungi</taxon>
        <taxon>Dikarya</taxon>
        <taxon>Ascomycota</taxon>
        <taxon>Pezizomycotina</taxon>
        <taxon>Sordariomycetes</taxon>
        <taxon>Sordariomycetidae</taxon>
        <taxon>Sordariales</taxon>
        <taxon>Chaetomiaceae</taxon>
        <taxon>Staphylotrichum</taxon>
    </lineage>
</organism>
<evidence type="ECO:0000313" key="2">
    <source>
        <dbReference type="Proteomes" id="UP001303889"/>
    </source>
</evidence>
<keyword evidence="2" id="KW-1185">Reference proteome</keyword>
<sequence length="341" mass="39532">MFSNSDLIANRALSSKSALSERMRMRTTSAEKRAALWRDLVEEYSQLRLTKSSDKLPAIEGLAAIMKPMRWGEDYVAGMWTGSPMDLLWVAKTEYDFTQQGETIATYRRASYRTQRWRAPSWSWASVDADIIWTLSSQAGPGIFKEDSTRNEIYFDCEYMLDGLEERLKHGSQGKHGKHGKPTLKLTGQIEPATLCVDIQGRGKGTWLRMRNKLGDQVWSGLATYDEDDWEDGYNYIQLDDPEDLVKLRHGSAKMRVMCMRMATFPREKKYGHQTTFHIEYSLILIETTHGRREYRRVGVALRVVGWSRFRSFRDPWDFRTPHYEDVLTEDVASKKTLLIV</sequence>
<gene>
    <name evidence="1" type="ORF">C8A05DRAFT_31739</name>
</gene>
<reference evidence="1" key="1">
    <citation type="journal article" date="2023" name="Mol. Phylogenet. Evol.">
        <title>Genome-scale phylogeny and comparative genomics of the fungal order Sordariales.</title>
        <authorList>
            <person name="Hensen N."/>
            <person name="Bonometti L."/>
            <person name="Westerberg I."/>
            <person name="Brannstrom I.O."/>
            <person name="Guillou S."/>
            <person name="Cros-Aarteil S."/>
            <person name="Calhoun S."/>
            <person name="Haridas S."/>
            <person name="Kuo A."/>
            <person name="Mondo S."/>
            <person name="Pangilinan J."/>
            <person name="Riley R."/>
            <person name="LaButti K."/>
            <person name="Andreopoulos B."/>
            <person name="Lipzen A."/>
            <person name="Chen C."/>
            <person name="Yan M."/>
            <person name="Daum C."/>
            <person name="Ng V."/>
            <person name="Clum A."/>
            <person name="Steindorff A."/>
            <person name="Ohm R.A."/>
            <person name="Martin F."/>
            <person name="Silar P."/>
            <person name="Natvig D.O."/>
            <person name="Lalanne C."/>
            <person name="Gautier V."/>
            <person name="Ament-Velasquez S.L."/>
            <person name="Kruys A."/>
            <person name="Hutchinson M.I."/>
            <person name="Powell A.J."/>
            <person name="Barry K."/>
            <person name="Miller A.N."/>
            <person name="Grigoriev I.V."/>
            <person name="Debuchy R."/>
            <person name="Gladieux P."/>
            <person name="Hiltunen Thoren M."/>
            <person name="Johannesson H."/>
        </authorList>
    </citation>
    <scope>NUCLEOTIDE SEQUENCE</scope>
    <source>
        <strain evidence="1">CBS 103.79</strain>
    </source>
</reference>
<name>A0AAN6MP14_9PEZI</name>
<evidence type="ECO:0000313" key="1">
    <source>
        <dbReference type="EMBL" id="KAK3904462.1"/>
    </source>
</evidence>
<dbReference type="EMBL" id="MU855396">
    <property type="protein sequence ID" value="KAK3904462.1"/>
    <property type="molecule type" value="Genomic_DNA"/>
</dbReference>
<dbReference type="PANTHER" id="PTHR33112:SF16">
    <property type="entry name" value="HETEROKARYON INCOMPATIBILITY DOMAIN-CONTAINING PROTEIN"/>
    <property type="match status" value="1"/>
</dbReference>
<dbReference type="Proteomes" id="UP001303889">
    <property type="component" value="Unassembled WGS sequence"/>
</dbReference>
<comment type="caution">
    <text evidence="1">The sequence shown here is derived from an EMBL/GenBank/DDBJ whole genome shotgun (WGS) entry which is preliminary data.</text>
</comment>
<dbReference type="PANTHER" id="PTHR33112">
    <property type="entry name" value="DOMAIN PROTEIN, PUTATIVE-RELATED"/>
    <property type="match status" value="1"/>
</dbReference>
<protein>
    <submittedName>
        <fullName evidence="1">Uncharacterized protein</fullName>
    </submittedName>
</protein>
<dbReference type="AlphaFoldDB" id="A0AAN6MP14"/>
<proteinExistence type="predicted"/>
<accession>A0AAN6MP14</accession>
<reference evidence="1" key="2">
    <citation type="submission" date="2023-05" db="EMBL/GenBank/DDBJ databases">
        <authorList>
            <consortium name="Lawrence Berkeley National Laboratory"/>
            <person name="Steindorff A."/>
            <person name="Hensen N."/>
            <person name="Bonometti L."/>
            <person name="Westerberg I."/>
            <person name="Brannstrom I.O."/>
            <person name="Guillou S."/>
            <person name="Cros-Aarteil S."/>
            <person name="Calhoun S."/>
            <person name="Haridas S."/>
            <person name="Kuo A."/>
            <person name="Mondo S."/>
            <person name="Pangilinan J."/>
            <person name="Riley R."/>
            <person name="Labutti K."/>
            <person name="Andreopoulos B."/>
            <person name="Lipzen A."/>
            <person name="Chen C."/>
            <person name="Yanf M."/>
            <person name="Daum C."/>
            <person name="Ng V."/>
            <person name="Clum A."/>
            <person name="Ohm R."/>
            <person name="Martin F."/>
            <person name="Silar P."/>
            <person name="Natvig D."/>
            <person name="Lalanne C."/>
            <person name="Gautier V."/>
            <person name="Ament-Velasquez S.L."/>
            <person name="Kruys A."/>
            <person name="Hutchinson M.I."/>
            <person name="Powell A.J."/>
            <person name="Barry K."/>
            <person name="Miller A.N."/>
            <person name="Grigoriev I.V."/>
            <person name="Debuchy R."/>
            <person name="Gladieux P."/>
            <person name="Thoren M.H."/>
            <person name="Johannesson H."/>
        </authorList>
    </citation>
    <scope>NUCLEOTIDE SEQUENCE</scope>
    <source>
        <strain evidence="1">CBS 103.79</strain>
    </source>
</reference>